<feature type="region of interest" description="Disordered" evidence="4">
    <location>
        <begin position="1"/>
        <end position="26"/>
    </location>
</feature>
<dbReference type="Pfam" id="PF00392">
    <property type="entry name" value="GntR"/>
    <property type="match status" value="1"/>
</dbReference>
<keyword evidence="7" id="KW-1185">Reference proteome</keyword>
<dbReference type="PROSITE" id="PS50949">
    <property type="entry name" value="HTH_GNTR"/>
    <property type="match status" value="1"/>
</dbReference>
<feature type="domain" description="HTH gntR-type" evidence="5">
    <location>
        <begin position="26"/>
        <end position="94"/>
    </location>
</feature>
<name>A0ABZ1BW35_9FIRM</name>
<sequence length="270" mass="29301">MRGETQRMGESAQAQNGGGIPGDSRVPLYHRLHDQLRDDIESGVLRPGDRIPTEAELSARFGVSRTTVKQAIQRLVHAGLVYRVQGKGTFVSQPRIPRRFDGLISFHEEMRQRGHTLATELLEAGLVPAARHVASALGVSAGTPVVRITRRRLVDGAPIALQTSFLPGTMAELVDDPVVATGSLYEAMERRFGQRPTQGREEYTAVVVAGDDAARLGVPDGSPCLAVRRFGAFGDGRPVEYTESLLRADRYTLHVELKSVPAGPPPRSVP</sequence>
<evidence type="ECO:0000259" key="5">
    <source>
        <dbReference type="PROSITE" id="PS50949"/>
    </source>
</evidence>
<dbReference type="SMART" id="SM00345">
    <property type="entry name" value="HTH_GNTR"/>
    <property type="match status" value="1"/>
</dbReference>
<evidence type="ECO:0000256" key="4">
    <source>
        <dbReference type="SAM" id="MobiDB-lite"/>
    </source>
</evidence>
<dbReference type="InterPro" id="IPR011663">
    <property type="entry name" value="UTRA"/>
</dbReference>
<dbReference type="InterPro" id="IPR036390">
    <property type="entry name" value="WH_DNA-bd_sf"/>
</dbReference>
<organism evidence="6 7">
    <name type="scientific">Carboxydichorda subterranea</name>
    <dbReference type="NCBI Taxonomy" id="3109565"/>
    <lineage>
        <taxon>Bacteria</taxon>
        <taxon>Bacillati</taxon>
        <taxon>Bacillota</taxon>
        <taxon>Limnochordia</taxon>
        <taxon>Limnochordales</taxon>
        <taxon>Geochordaceae</taxon>
        <taxon>Carboxydichorda</taxon>
    </lineage>
</organism>
<keyword evidence="2" id="KW-0238">DNA-binding</keyword>
<dbReference type="InterPro" id="IPR050679">
    <property type="entry name" value="Bact_HTH_transcr_reg"/>
</dbReference>
<dbReference type="PANTHER" id="PTHR44846:SF1">
    <property type="entry name" value="MANNOSYL-D-GLYCERATE TRANSPORT_METABOLISM SYSTEM REPRESSOR MNGR-RELATED"/>
    <property type="match status" value="1"/>
</dbReference>
<dbReference type="InterPro" id="IPR000524">
    <property type="entry name" value="Tscrpt_reg_HTH_GntR"/>
</dbReference>
<reference evidence="6 7" key="1">
    <citation type="journal article" date="2024" name="Front. Microbiol.">
        <title>Novel thermophilic genera Geochorda gen. nov. and Carboxydochorda gen. nov. from the deep terrestrial subsurface reveal the ecophysiological diversity in the class Limnochordia.</title>
        <authorList>
            <person name="Karnachuk O.V."/>
            <person name="Lukina A.P."/>
            <person name="Avakyan M.R."/>
            <person name="Kadnikov V.V."/>
            <person name="Begmatov S."/>
            <person name="Beletsky A.V."/>
            <person name="Vlasova K.G."/>
            <person name="Novikov A.A."/>
            <person name="Shcherbakova V.A."/>
            <person name="Mardanov A.V."/>
            <person name="Ravin N.V."/>
        </authorList>
    </citation>
    <scope>NUCLEOTIDE SEQUENCE [LARGE SCALE GENOMIC DNA]</scope>
    <source>
        <strain evidence="6 7">L945</strain>
    </source>
</reference>
<dbReference type="CDD" id="cd07377">
    <property type="entry name" value="WHTH_GntR"/>
    <property type="match status" value="1"/>
</dbReference>
<dbReference type="SUPFAM" id="SSF46785">
    <property type="entry name" value="Winged helix' DNA-binding domain"/>
    <property type="match status" value="1"/>
</dbReference>
<dbReference type="EMBL" id="CP141615">
    <property type="protein sequence ID" value="WRP16756.1"/>
    <property type="molecule type" value="Genomic_DNA"/>
</dbReference>
<dbReference type="RefSeq" id="WP_324716028.1">
    <property type="nucleotide sequence ID" value="NZ_CP141615.1"/>
</dbReference>
<evidence type="ECO:0000313" key="7">
    <source>
        <dbReference type="Proteomes" id="UP001332192"/>
    </source>
</evidence>
<dbReference type="Proteomes" id="UP001332192">
    <property type="component" value="Chromosome"/>
</dbReference>
<dbReference type="Gene3D" id="1.10.10.10">
    <property type="entry name" value="Winged helix-like DNA-binding domain superfamily/Winged helix DNA-binding domain"/>
    <property type="match status" value="1"/>
</dbReference>
<dbReference type="InterPro" id="IPR028978">
    <property type="entry name" value="Chorismate_lyase_/UTRA_dom_sf"/>
</dbReference>
<evidence type="ECO:0000256" key="1">
    <source>
        <dbReference type="ARBA" id="ARBA00023015"/>
    </source>
</evidence>
<evidence type="ECO:0000256" key="3">
    <source>
        <dbReference type="ARBA" id="ARBA00023163"/>
    </source>
</evidence>
<keyword evidence="3" id="KW-0804">Transcription</keyword>
<proteinExistence type="predicted"/>
<dbReference type="Pfam" id="PF07702">
    <property type="entry name" value="UTRA"/>
    <property type="match status" value="1"/>
</dbReference>
<evidence type="ECO:0000256" key="2">
    <source>
        <dbReference type="ARBA" id="ARBA00023125"/>
    </source>
</evidence>
<dbReference type="Gene3D" id="3.40.1410.10">
    <property type="entry name" value="Chorismate lyase-like"/>
    <property type="match status" value="1"/>
</dbReference>
<dbReference type="SUPFAM" id="SSF64288">
    <property type="entry name" value="Chorismate lyase-like"/>
    <property type="match status" value="1"/>
</dbReference>
<dbReference type="PRINTS" id="PR00035">
    <property type="entry name" value="HTHGNTR"/>
</dbReference>
<keyword evidence="1" id="KW-0805">Transcription regulation</keyword>
<dbReference type="SMART" id="SM00866">
    <property type="entry name" value="UTRA"/>
    <property type="match status" value="1"/>
</dbReference>
<gene>
    <name evidence="6" type="ORF">U7230_11775</name>
</gene>
<evidence type="ECO:0000313" key="6">
    <source>
        <dbReference type="EMBL" id="WRP16756.1"/>
    </source>
</evidence>
<accession>A0ABZ1BW35</accession>
<protein>
    <submittedName>
        <fullName evidence="6">GntR family transcriptional regulator</fullName>
    </submittedName>
</protein>
<dbReference type="PANTHER" id="PTHR44846">
    <property type="entry name" value="MANNOSYL-D-GLYCERATE TRANSPORT/METABOLISM SYSTEM REPRESSOR MNGR-RELATED"/>
    <property type="match status" value="1"/>
</dbReference>
<dbReference type="InterPro" id="IPR036388">
    <property type="entry name" value="WH-like_DNA-bd_sf"/>
</dbReference>